<feature type="region of interest" description="Disordered" evidence="1">
    <location>
        <begin position="279"/>
        <end position="316"/>
    </location>
</feature>
<proteinExistence type="predicted"/>
<dbReference type="Gene3D" id="1.10.238.10">
    <property type="entry name" value="EF-hand"/>
    <property type="match status" value="1"/>
</dbReference>
<name>A0A077ZZJ4_STYLE</name>
<evidence type="ECO:0000313" key="2">
    <source>
        <dbReference type="EMBL" id="CDW73943.1"/>
    </source>
</evidence>
<dbReference type="EMBL" id="CCKQ01002834">
    <property type="protein sequence ID" value="CDW73943.1"/>
    <property type="molecule type" value="Genomic_DNA"/>
</dbReference>
<feature type="compositionally biased region" description="Basic and acidic residues" evidence="1">
    <location>
        <begin position="279"/>
        <end position="290"/>
    </location>
</feature>
<evidence type="ECO:0000313" key="3">
    <source>
        <dbReference type="Proteomes" id="UP000039865"/>
    </source>
</evidence>
<dbReference type="SUPFAM" id="SSF47473">
    <property type="entry name" value="EF-hand"/>
    <property type="match status" value="1"/>
</dbReference>
<dbReference type="AlphaFoldDB" id="A0A077ZZJ4"/>
<dbReference type="Proteomes" id="UP000039865">
    <property type="component" value="Unassembled WGS sequence"/>
</dbReference>
<reference evidence="2 3" key="1">
    <citation type="submission" date="2014-06" db="EMBL/GenBank/DDBJ databases">
        <authorList>
            <person name="Swart Estienne"/>
        </authorList>
    </citation>
    <scope>NUCLEOTIDE SEQUENCE [LARGE SCALE GENOMIC DNA]</scope>
    <source>
        <strain evidence="2 3">130c</strain>
    </source>
</reference>
<feature type="compositionally biased region" description="Polar residues" evidence="1">
    <location>
        <begin position="409"/>
        <end position="419"/>
    </location>
</feature>
<dbReference type="InParanoid" id="A0A077ZZJ4"/>
<dbReference type="InterPro" id="IPR011992">
    <property type="entry name" value="EF-hand-dom_pair"/>
</dbReference>
<feature type="compositionally biased region" description="Polar residues" evidence="1">
    <location>
        <begin position="100"/>
        <end position="119"/>
    </location>
</feature>
<feature type="region of interest" description="Disordered" evidence="1">
    <location>
        <begin position="100"/>
        <end position="123"/>
    </location>
</feature>
<accession>A0A077ZZJ4</accession>
<gene>
    <name evidence="2" type="primary">Contig13961.g14897</name>
    <name evidence="2" type="ORF">STYLEM_2933</name>
</gene>
<feature type="compositionally biased region" description="Basic and acidic residues" evidence="1">
    <location>
        <begin position="383"/>
        <end position="395"/>
    </location>
</feature>
<sequence>MQDQRYSFDFQIELSRSVLTEVSDFDPLSITQTISSMSTCYVQSEDLLNYLQRKQIQCTDYDVQCLIRQYDTYKQGYLNREQFLNMILPNNNKRFEILQKTTPSKTRQSSSLSPTQNKRNQNKSEAGYCKLSYPVEYGLLRVIKKELDLVRHADELKNELSSLSPDIIELFYSVKGGRQSSSSVRHPDFFSKIDIQNFIKKYSTSQIVGIDDLAGSIMRRIDYDFDDKVKYAEFVELISPRSLESIGRLPTGLSFKNKYSPQRAQMQINFQQALKFSDAKRTQDQNDIQKRLSSSPVRERIQNQRNNESQNSQYEPLRADLTKRFSDLTNKQANQNPTLALSQSQNKSLGEQAYQQLRNSRGQADKQNYLSPKDARYNQAEIHQNDEKENQKQTEESSDDENQKKNKRLSQSNNRSSKFSKGLEEIVEDQEREEFYHVNQTPVHLLKNPPTKINRNSQEFSPTTFKSITTFEGKPQQYLLSSQNYHLKQQSLDSQASAYQNCLRIVNQATDQNESVETVFNLDNLLIGYNVFLKEYCILLRDRQHVRLKI</sequence>
<keyword evidence="3" id="KW-1185">Reference proteome</keyword>
<feature type="compositionally biased region" description="Low complexity" evidence="1">
    <location>
        <begin position="303"/>
        <end position="313"/>
    </location>
</feature>
<evidence type="ECO:0000256" key="1">
    <source>
        <dbReference type="SAM" id="MobiDB-lite"/>
    </source>
</evidence>
<feature type="region of interest" description="Disordered" evidence="1">
    <location>
        <begin position="382"/>
        <end position="423"/>
    </location>
</feature>
<protein>
    <submittedName>
        <fullName evidence="2">Ef hand family protein</fullName>
    </submittedName>
</protein>
<organism evidence="2 3">
    <name type="scientific">Stylonychia lemnae</name>
    <name type="common">Ciliate</name>
    <dbReference type="NCBI Taxonomy" id="5949"/>
    <lineage>
        <taxon>Eukaryota</taxon>
        <taxon>Sar</taxon>
        <taxon>Alveolata</taxon>
        <taxon>Ciliophora</taxon>
        <taxon>Intramacronucleata</taxon>
        <taxon>Spirotrichea</taxon>
        <taxon>Stichotrichia</taxon>
        <taxon>Sporadotrichida</taxon>
        <taxon>Oxytrichidae</taxon>
        <taxon>Stylonychinae</taxon>
        <taxon>Stylonychia</taxon>
    </lineage>
</organism>